<feature type="transmembrane region" description="Helical" evidence="1">
    <location>
        <begin position="133"/>
        <end position="154"/>
    </location>
</feature>
<feature type="transmembrane region" description="Helical" evidence="1">
    <location>
        <begin position="26"/>
        <end position="51"/>
    </location>
</feature>
<accession>I3ZJI2</accession>
<dbReference type="EMBL" id="CP003379">
    <property type="protein sequence ID" value="AFL89400.1"/>
    <property type="molecule type" value="Genomic_DNA"/>
</dbReference>
<dbReference type="HOGENOM" id="CLU_034653_1_0_0"/>
<proteinExistence type="predicted"/>
<keyword evidence="1" id="KW-1133">Transmembrane helix</keyword>
<evidence type="ECO:0000313" key="3">
    <source>
        <dbReference type="Proteomes" id="UP000006056"/>
    </source>
</evidence>
<keyword evidence="1" id="KW-0812">Transmembrane</keyword>
<gene>
    <name evidence="2" type="ordered locus">Terro_3178</name>
</gene>
<name>I3ZJI2_TERRK</name>
<dbReference type="KEGG" id="trs:Terro_3178"/>
<feature type="transmembrane region" description="Helical" evidence="1">
    <location>
        <begin position="186"/>
        <end position="209"/>
    </location>
</feature>
<dbReference type="eggNOG" id="ENOG502Z815">
    <property type="taxonomic scope" value="Bacteria"/>
</dbReference>
<evidence type="ECO:0000313" key="2">
    <source>
        <dbReference type="EMBL" id="AFL89400.1"/>
    </source>
</evidence>
<keyword evidence="3" id="KW-1185">Reference proteome</keyword>
<feature type="transmembrane region" description="Helical" evidence="1">
    <location>
        <begin position="241"/>
        <end position="265"/>
    </location>
</feature>
<feature type="transmembrane region" description="Helical" evidence="1">
    <location>
        <begin position="286"/>
        <end position="306"/>
    </location>
</feature>
<protein>
    <submittedName>
        <fullName evidence="2">DoxX protein</fullName>
    </submittedName>
</protein>
<keyword evidence="1" id="KW-0472">Membrane</keyword>
<dbReference type="STRING" id="926566.Terro_3178"/>
<dbReference type="AlphaFoldDB" id="I3ZJI2"/>
<feature type="transmembrane region" description="Helical" evidence="1">
    <location>
        <begin position="216"/>
        <end position="235"/>
    </location>
</feature>
<feature type="transmembrane region" description="Helical" evidence="1">
    <location>
        <begin position="97"/>
        <end position="121"/>
    </location>
</feature>
<dbReference type="Proteomes" id="UP000006056">
    <property type="component" value="Chromosome"/>
</dbReference>
<sequence length="340" mass="38217">MTGPPENRNVITAEVWPHWKRVAFRFVALFWVGFLLRSGVLLAITAFAPLLQHWLLPWPVRILTWPVQALTSLLAHHVFHLAGVAAVAHQTGSGDTALAWIGMLALVLVSWLGCVVWTTVASVRGVRQEYRTLFAYLHLALRISLAATLLGYGFSKVFDAQFSPPGLNTLNERLGDFSPMGLLWTFMGYSIPYTVLSGVAEVIPGILLLFRRTATLGALISVAVFLNVVALNFCYDVPVKLFSSTLLVLSMFLLLPDMGRLWSVFIQHRAVPLRTPTVPKPERHRLRIAGYVLQALVIASLFYTTISNNYHAWWTDPVPQQKHLLTQRGFHWVQENPFNR</sequence>
<organism evidence="2 3">
    <name type="scientific">Terriglobus roseus (strain DSM 18391 / NRRL B-41598 / KBS 63)</name>
    <dbReference type="NCBI Taxonomy" id="926566"/>
    <lineage>
        <taxon>Bacteria</taxon>
        <taxon>Pseudomonadati</taxon>
        <taxon>Acidobacteriota</taxon>
        <taxon>Terriglobia</taxon>
        <taxon>Terriglobales</taxon>
        <taxon>Acidobacteriaceae</taxon>
        <taxon>Terriglobus</taxon>
    </lineage>
</organism>
<evidence type="ECO:0000256" key="1">
    <source>
        <dbReference type="SAM" id="Phobius"/>
    </source>
</evidence>
<reference evidence="2 3" key="1">
    <citation type="submission" date="2012-06" db="EMBL/GenBank/DDBJ databases">
        <title>Complete genome of Terriglobus roseus DSM 18391.</title>
        <authorList>
            <consortium name="US DOE Joint Genome Institute (JGI-PGF)"/>
            <person name="Lucas S."/>
            <person name="Copeland A."/>
            <person name="Lapidus A."/>
            <person name="Glavina del Rio T."/>
            <person name="Dalin E."/>
            <person name="Tice H."/>
            <person name="Bruce D."/>
            <person name="Goodwin L."/>
            <person name="Pitluck S."/>
            <person name="Peters L."/>
            <person name="Mikhailova N."/>
            <person name="Munk A.C.C."/>
            <person name="Kyrpides N."/>
            <person name="Mavromatis K."/>
            <person name="Ivanova N."/>
            <person name="Brettin T."/>
            <person name="Detter J.C."/>
            <person name="Han C."/>
            <person name="Larimer F."/>
            <person name="Land M."/>
            <person name="Hauser L."/>
            <person name="Markowitz V."/>
            <person name="Cheng J.-F."/>
            <person name="Hugenholtz P."/>
            <person name="Woyke T."/>
            <person name="Wu D."/>
            <person name="Brambilla E."/>
            <person name="Klenk H.-P."/>
            <person name="Eisen J.A."/>
        </authorList>
    </citation>
    <scope>NUCLEOTIDE SEQUENCE [LARGE SCALE GENOMIC DNA]</scope>
    <source>
        <strain evidence="3">DSM 18391 / NRRL B-41598 / KBS 63</strain>
    </source>
</reference>